<feature type="region of interest" description="Disordered" evidence="1">
    <location>
        <begin position="1"/>
        <end position="30"/>
    </location>
</feature>
<evidence type="ECO:0000313" key="3">
    <source>
        <dbReference type="Proteomes" id="UP001140949"/>
    </source>
</evidence>
<evidence type="ECO:0000313" key="2">
    <source>
        <dbReference type="EMBL" id="KAJ6825978.1"/>
    </source>
</evidence>
<dbReference type="AlphaFoldDB" id="A0AAX6GCK6"/>
<sequence>MRARRGAGDALSWGRGGPLRSTPSKERGAGDRMVVRRWFERIRSFGEATVRRERGGVGGSCGGGSSCTGQGGRVIRWRWGEAEREVGGSPRWRDVDVGCWRCRDLAAAALAVG</sequence>
<comment type="caution">
    <text evidence="2">The sequence shown here is derived from an EMBL/GenBank/DDBJ whole genome shotgun (WGS) entry which is preliminary data.</text>
</comment>
<keyword evidence="2" id="KW-0418">Kinase</keyword>
<keyword evidence="2" id="KW-0675">Receptor</keyword>
<reference evidence="2" key="2">
    <citation type="submission" date="2023-04" db="EMBL/GenBank/DDBJ databases">
        <authorList>
            <person name="Bruccoleri R.E."/>
            <person name="Oakeley E.J."/>
            <person name="Faust A.-M."/>
            <person name="Dessus-Babus S."/>
            <person name="Altorfer M."/>
            <person name="Burckhardt D."/>
            <person name="Oertli M."/>
            <person name="Naumann U."/>
            <person name="Petersen F."/>
            <person name="Wong J."/>
        </authorList>
    </citation>
    <scope>NUCLEOTIDE SEQUENCE</scope>
    <source>
        <strain evidence="2">GSM-AAB239-AS_SAM_17_03QT</strain>
        <tissue evidence="2">Leaf</tissue>
    </source>
</reference>
<keyword evidence="2" id="KW-0808">Transferase</keyword>
<organism evidence="2 3">
    <name type="scientific">Iris pallida</name>
    <name type="common">Sweet iris</name>
    <dbReference type="NCBI Taxonomy" id="29817"/>
    <lineage>
        <taxon>Eukaryota</taxon>
        <taxon>Viridiplantae</taxon>
        <taxon>Streptophyta</taxon>
        <taxon>Embryophyta</taxon>
        <taxon>Tracheophyta</taxon>
        <taxon>Spermatophyta</taxon>
        <taxon>Magnoliopsida</taxon>
        <taxon>Liliopsida</taxon>
        <taxon>Asparagales</taxon>
        <taxon>Iridaceae</taxon>
        <taxon>Iridoideae</taxon>
        <taxon>Irideae</taxon>
        <taxon>Iris</taxon>
    </lineage>
</organism>
<name>A0AAX6GCK6_IRIPA</name>
<dbReference type="GO" id="GO:0016301">
    <property type="term" value="F:kinase activity"/>
    <property type="evidence" value="ECO:0007669"/>
    <property type="project" value="UniProtKB-KW"/>
</dbReference>
<keyword evidence="3" id="KW-1185">Reference proteome</keyword>
<accession>A0AAX6GCK6</accession>
<evidence type="ECO:0000256" key="1">
    <source>
        <dbReference type="SAM" id="MobiDB-lite"/>
    </source>
</evidence>
<reference evidence="2" key="1">
    <citation type="journal article" date="2023" name="GigaByte">
        <title>Genome assembly of the bearded iris, Iris pallida Lam.</title>
        <authorList>
            <person name="Bruccoleri R.E."/>
            <person name="Oakeley E.J."/>
            <person name="Faust A.M.E."/>
            <person name="Altorfer M."/>
            <person name="Dessus-Babus S."/>
            <person name="Burckhardt D."/>
            <person name="Oertli M."/>
            <person name="Naumann U."/>
            <person name="Petersen F."/>
            <person name="Wong J."/>
        </authorList>
    </citation>
    <scope>NUCLEOTIDE SEQUENCE</scope>
    <source>
        <strain evidence="2">GSM-AAB239-AS_SAM_17_03QT</strain>
    </source>
</reference>
<gene>
    <name evidence="2" type="ORF">M6B38_375125</name>
</gene>
<dbReference type="EMBL" id="JANAVB010021340">
    <property type="protein sequence ID" value="KAJ6825978.1"/>
    <property type="molecule type" value="Genomic_DNA"/>
</dbReference>
<dbReference type="Proteomes" id="UP001140949">
    <property type="component" value="Unassembled WGS sequence"/>
</dbReference>
<proteinExistence type="predicted"/>
<protein>
    <submittedName>
        <fullName evidence="2">Proline-rich receptor-like protein kinase PERK3</fullName>
    </submittedName>
</protein>